<proteinExistence type="predicted"/>
<sequence>MGCFQTGIDDASLRAMWKVGVSAAWRAAYRRSVRSAFATVPFYRERWALDGRTDPVLVPGRTGTDSGAAPLAEAVHKIIDLVPLAGGTRRIEPNRGLGPVLRKARSVTGDALVVVLGDDWTLPPTDLPRGVRCCLVDPEAPVPGVLAELASALRGGRRVVAVGDDKQLAVFADVLPEDRAYRVESVPRRELDTMDSGPYGVLHDPALGYLGAIEECGRWHLDWARVYARTTPGGLAFTLLRQDSPRFVDVLPAGGVRGEIVPCPRHGTPVVLT</sequence>
<comment type="caution">
    <text evidence="1">The sequence shown here is derived from an EMBL/GenBank/DDBJ whole genome shotgun (WGS) entry which is preliminary data.</text>
</comment>
<gene>
    <name evidence="1" type="ORF">GCM10017790_77750</name>
</gene>
<dbReference type="Proteomes" id="UP000635387">
    <property type="component" value="Unassembled WGS sequence"/>
</dbReference>
<evidence type="ECO:0000313" key="2">
    <source>
        <dbReference type="Proteomes" id="UP000635387"/>
    </source>
</evidence>
<reference evidence="2" key="1">
    <citation type="journal article" date="2019" name="Int. J. Syst. Evol. Microbiol.">
        <title>The Global Catalogue of Microorganisms (GCM) 10K type strain sequencing project: providing services to taxonomists for standard genome sequencing and annotation.</title>
        <authorList>
            <consortium name="The Broad Institute Genomics Platform"/>
            <consortium name="The Broad Institute Genome Sequencing Center for Infectious Disease"/>
            <person name="Wu L."/>
            <person name="Ma J."/>
        </authorList>
    </citation>
    <scope>NUCLEOTIDE SEQUENCE [LARGE SCALE GENOMIC DNA]</scope>
    <source>
        <strain evidence="2">CGMCC 4.7683</strain>
    </source>
</reference>
<dbReference type="EMBL" id="BNAY01000012">
    <property type="protein sequence ID" value="GHH35743.1"/>
    <property type="molecule type" value="Genomic_DNA"/>
</dbReference>
<organism evidence="1 2">
    <name type="scientific">Amycolatopsis oliviviridis</name>
    <dbReference type="NCBI Taxonomy" id="1471590"/>
    <lineage>
        <taxon>Bacteria</taxon>
        <taxon>Bacillati</taxon>
        <taxon>Actinomycetota</taxon>
        <taxon>Actinomycetes</taxon>
        <taxon>Pseudonocardiales</taxon>
        <taxon>Pseudonocardiaceae</taxon>
        <taxon>Amycolatopsis</taxon>
    </lineage>
</organism>
<accession>A0ABQ3M9F4</accession>
<protein>
    <submittedName>
        <fullName evidence="1">Uncharacterized protein</fullName>
    </submittedName>
</protein>
<name>A0ABQ3M9F4_9PSEU</name>
<keyword evidence="2" id="KW-1185">Reference proteome</keyword>
<evidence type="ECO:0000313" key="1">
    <source>
        <dbReference type="EMBL" id="GHH35743.1"/>
    </source>
</evidence>